<dbReference type="InterPro" id="IPR029016">
    <property type="entry name" value="GAF-like_dom_sf"/>
</dbReference>
<dbReference type="GO" id="GO:0003723">
    <property type="term" value="F:RNA binding"/>
    <property type="evidence" value="ECO:0007669"/>
    <property type="project" value="InterPro"/>
</dbReference>
<dbReference type="PROSITE" id="PS50921">
    <property type="entry name" value="ANTAR"/>
    <property type="match status" value="1"/>
</dbReference>
<dbReference type="SUPFAM" id="SSF55781">
    <property type="entry name" value="GAF domain-like"/>
    <property type="match status" value="1"/>
</dbReference>
<keyword evidence="2" id="KW-0418">Kinase</keyword>
<keyword evidence="3" id="KW-0805">Transcription regulation</keyword>
<evidence type="ECO:0000313" key="7">
    <source>
        <dbReference type="Proteomes" id="UP000256269"/>
    </source>
</evidence>
<dbReference type="Gene3D" id="3.30.450.40">
    <property type="match status" value="1"/>
</dbReference>
<dbReference type="InterPro" id="IPR012074">
    <property type="entry name" value="GAF_ANTAR"/>
</dbReference>
<reference evidence="6 7" key="1">
    <citation type="submission" date="2018-08" db="EMBL/GenBank/DDBJ databases">
        <title>Genomic Encyclopedia of Archaeal and Bacterial Type Strains, Phase II (KMG-II): from individual species to whole genera.</title>
        <authorList>
            <person name="Goeker M."/>
        </authorList>
    </citation>
    <scope>NUCLEOTIDE SEQUENCE [LARGE SCALE GENOMIC DNA]</scope>
    <source>
        <strain evidence="6 7">DSM 45791</strain>
    </source>
</reference>
<dbReference type="EMBL" id="QUNO01000005">
    <property type="protein sequence ID" value="REH48643.1"/>
    <property type="molecule type" value="Genomic_DNA"/>
</dbReference>
<dbReference type="GO" id="GO:0016301">
    <property type="term" value="F:kinase activity"/>
    <property type="evidence" value="ECO:0007669"/>
    <property type="project" value="UniProtKB-KW"/>
</dbReference>
<dbReference type="SMART" id="SM01012">
    <property type="entry name" value="ANTAR"/>
    <property type="match status" value="1"/>
</dbReference>
<dbReference type="InterPro" id="IPR003018">
    <property type="entry name" value="GAF"/>
</dbReference>
<dbReference type="InterPro" id="IPR011006">
    <property type="entry name" value="CheY-like_superfamily"/>
</dbReference>
<keyword evidence="7" id="KW-1185">Reference proteome</keyword>
<feature type="domain" description="ANTAR" evidence="5">
    <location>
        <begin position="169"/>
        <end position="230"/>
    </location>
</feature>
<keyword evidence="1" id="KW-0808">Transferase</keyword>
<dbReference type="Proteomes" id="UP000256269">
    <property type="component" value="Unassembled WGS sequence"/>
</dbReference>
<dbReference type="PIRSF" id="PIRSF036625">
    <property type="entry name" value="GAF_ANTAR"/>
    <property type="match status" value="1"/>
</dbReference>
<dbReference type="RefSeq" id="WP_116175384.1">
    <property type="nucleotide sequence ID" value="NZ_CP144375.1"/>
</dbReference>
<proteinExistence type="predicted"/>
<evidence type="ECO:0000259" key="5">
    <source>
        <dbReference type="PROSITE" id="PS50921"/>
    </source>
</evidence>
<evidence type="ECO:0000256" key="2">
    <source>
        <dbReference type="ARBA" id="ARBA00022777"/>
    </source>
</evidence>
<evidence type="ECO:0000256" key="3">
    <source>
        <dbReference type="ARBA" id="ARBA00023015"/>
    </source>
</evidence>
<protein>
    <submittedName>
        <fullName evidence="6">GAF domain-containing protein</fullName>
    </submittedName>
</protein>
<comment type="caution">
    <text evidence="6">The sequence shown here is derived from an EMBL/GenBank/DDBJ whole genome shotgun (WGS) entry which is preliminary data.</text>
</comment>
<name>A0A3E0HPZ6_9PSEU</name>
<dbReference type="InterPro" id="IPR036388">
    <property type="entry name" value="WH-like_DNA-bd_sf"/>
</dbReference>
<sequence length="244" mass="26253">MTAMSPARLAETFARIADTLVDDFDHAEFARFLAARARETLQVPAVGAVLVDHRGEPHIGHDAADRLAASPLWPLLRGDGPSMECHRTGTAIAVPDTDQRNNRWNRFLTEARAAGFGSLTAVPLRVRETTIGALTLLRTERGTLSDQDHRIAEAMALAAAAGVRRLGELTQAQTLAAQLQTAFSSRIVIEQAKGVLAERHGSSVDGAFGALREYARRRNLRLAELANAVVTGSEQVPPLPPASK</sequence>
<evidence type="ECO:0000256" key="4">
    <source>
        <dbReference type="ARBA" id="ARBA00023163"/>
    </source>
</evidence>
<evidence type="ECO:0000313" key="6">
    <source>
        <dbReference type="EMBL" id="REH48643.1"/>
    </source>
</evidence>
<keyword evidence="4" id="KW-0804">Transcription</keyword>
<dbReference type="Gene3D" id="1.10.10.10">
    <property type="entry name" value="Winged helix-like DNA-binding domain superfamily/Winged helix DNA-binding domain"/>
    <property type="match status" value="1"/>
</dbReference>
<dbReference type="SUPFAM" id="SSF52172">
    <property type="entry name" value="CheY-like"/>
    <property type="match status" value="1"/>
</dbReference>
<dbReference type="OrthoDB" id="3683444at2"/>
<dbReference type="Pfam" id="PF13185">
    <property type="entry name" value="GAF_2"/>
    <property type="match status" value="1"/>
</dbReference>
<accession>A0A3E0HPZ6</accession>
<organism evidence="6 7">
    <name type="scientific">Kutzneria buriramensis</name>
    <dbReference type="NCBI Taxonomy" id="1045776"/>
    <lineage>
        <taxon>Bacteria</taxon>
        <taxon>Bacillati</taxon>
        <taxon>Actinomycetota</taxon>
        <taxon>Actinomycetes</taxon>
        <taxon>Pseudonocardiales</taxon>
        <taxon>Pseudonocardiaceae</taxon>
        <taxon>Kutzneria</taxon>
    </lineage>
</organism>
<dbReference type="SMART" id="SM00065">
    <property type="entry name" value="GAF"/>
    <property type="match status" value="1"/>
</dbReference>
<gene>
    <name evidence="6" type="ORF">BCF44_105502</name>
</gene>
<dbReference type="InterPro" id="IPR005561">
    <property type="entry name" value="ANTAR"/>
</dbReference>
<dbReference type="AlphaFoldDB" id="A0A3E0HPZ6"/>
<evidence type="ECO:0000256" key="1">
    <source>
        <dbReference type="ARBA" id="ARBA00022679"/>
    </source>
</evidence>
<dbReference type="Pfam" id="PF03861">
    <property type="entry name" value="ANTAR"/>
    <property type="match status" value="1"/>
</dbReference>